<evidence type="ECO:0000256" key="1">
    <source>
        <dbReference type="SAM" id="Phobius"/>
    </source>
</evidence>
<sequence length="115" mass="12865">MTYVNIIKEVEITKCVDQVDKTPLFCHFVSPSRESALSQRVSGIAENAADMAEFAEEGVLEEGASVTSSLTTGITASIIAIVVIILIMIIIYLILRYLRKKKMKKKLEYIKLLKE</sequence>
<evidence type="ECO:0000313" key="2">
    <source>
        <dbReference type="EMBL" id="EWC74994.1"/>
    </source>
</evidence>
<reference evidence="2 3" key="1">
    <citation type="submission" date="2013-02" db="EMBL/GenBank/DDBJ databases">
        <title>The Genome Sequence of Plasmodium falciparum UGT5.1.</title>
        <authorList>
            <consortium name="The Broad Institute Genome Sequencing Platform"/>
            <consortium name="The Broad Institute Genome Sequencing Center for Infectious Disease"/>
            <person name="Neafsey D."/>
            <person name="Cheeseman I."/>
            <person name="Volkman S."/>
            <person name="Adams J."/>
            <person name="Walker B."/>
            <person name="Young S.K."/>
            <person name="Zeng Q."/>
            <person name="Gargeya S."/>
            <person name="Fitzgerald M."/>
            <person name="Haas B."/>
            <person name="Abouelleil A."/>
            <person name="Alvarado L."/>
            <person name="Arachchi H.M."/>
            <person name="Berlin A.M."/>
            <person name="Chapman S.B."/>
            <person name="Dewar J."/>
            <person name="Goldberg J."/>
            <person name="Griggs A."/>
            <person name="Gujja S."/>
            <person name="Hansen M."/>
            <person name="Howarth C."/>
            <person name="Imamovic A."/>
            <person name="Larimer J."/>
            <person name="McCowan C."/>
            <person name="Murphy C."/>
            <person name="Neiman D."/>
            <person name="Pearson M."/>
            <person name="Priest M."/>
            <person name="Roberts A."/>
            <person name="Saif S."/>
            <person name="Shea T."/>
            <person name="Sisk P."/>
            <person name="Sykes S."/>
            <person name="Wortman J."/>
            <person name="Nusbaum C."/>
            <person name="Birren B."/>
        </authorList>
    </citation>
    <scope>NUCLEOTIDE SEQUENCE [LARGE SCALE GENOMIC DNA]</scope>
    <source>
        <strain evidence="2 3">UGT5.1</strain>
    </source>
</reference>
<keyword evidence="1" id="KW-0812">Transmembrane</keyword>
<dbReference type="Pfam" id="PF02009">
    <property type="entry name" value="RIFIN"/>
    <property type="match status" value="1"/>
</dbReference>
<feature type="transmembrane region" description="Helical" evidence="1">
    <location>
        <begin position="74"/>
        <end position="95"/>
    </location>
</feature>
<keyword evidence="1" id="KW-0472">Membrane</keyword>
<accession>W7JJJ0</accession>
<gene>
    <name evidence="2" type="ORF">C923_04320</name>
</gene>
<dbReference type="InterPro" id="IPR006373">
    <property type="entry name" value="VSA_Rifin"/>
</dbReference>
<evidence type="ECO:0000313" key="3">
    <source>
        <dbReference type="Proteomes" id="UP000030697"/>
    </source>
</evidence>
<keyword evidence="1" id="KW-1133">Transmembrane helix</keyword>
<dbReference type="AlphaFoldDB" id="W7JJJ0"/>
<dbReference type="Proteomes" id="UP000030697">
    <property type="component" value="Unassembled WGS sequence"/>
</dbReference>
<proteinExistence type="predicted"/>
<dbReference type="EMBL" id="KE124673">
    <property type="protein sequence ID" value="EWC74994.1"/>
    <property type="molecule type" value="Genomic_DNA"/>
</dbReference>
<evidence type="ECO:0008006" key="4">
    <source>
        <dbReference type="Google" id="ProtNLM"/>
    </source>
</evidence>
<organism evidence="2 3">
    <name type="scientific">Plasmodium falciparum UGT5.1</name>
    <dbReference type="NCBI Taxonomy" id="1237627"/>
    <lineage>
        <taxon>Eukaryota</taxon>
        <taxon>Sar</taxon>
        <taxon>Alveolata</taxon>
        <taxon>Apicomplexa</taxon>
        <taxon>Aconoidasida</taxon>
        <taxon>Haemosporida</taxon>
        <taxon>Plasmodiidae</taxon>
        <taxon>Plasmodium</taxon>
        <taxon>Plasmodium (Laverania)</taxon>
    </lineage>
</organism>
<name>W7JJJ0_PLAFA</name>
<protein>
    <recommendedName>
        <fullName evidence="4">Surface antigen</fullName>
    </recommendedName>
</protein>